<dbReference type="Pfam" id="PF00378">
    <property type="entry name" value="ECH_1"/>
    <property type="match status" value="1"/>
</dbReference>
<dbReference type="GO" id="GO:0004165">
    <property type="term" value="F:delta(3)-delta(2)-enoyl-CoA isomerase activity"/>
    <property type="evidence" value="ECO:0007669"/>
    <property type="project" value="UniProtKB-ARBA"/>
</dbReference>
<dbReference type="PANTHER" id="PTHR43684:SF1">
    <property type="entry name" value="ENOYL-COA DELTA ISOMERASE 2"/>
    <property type="match status" value="1"/>
</dbReference>
<evidence type="ECO:0000256" key="4">
    <source>
        <dbReference type="SAM" id="MobiDB-lite"/>
    </source>
</evidence>
<dbReference type="SUPFAM" id="SSF52096">
    <property type="entry name" value="ClpP/crotonase"/>
    <property type="match status" value="1"/>
</dbReference>
<keyword evidence="3" id="KW-0413">Isomerase</keyword>
<proteinExistence type="predicted"/>
<evidence type="ECO:0000313" key="6">
    <source>
        <dbReference type="Proteomes" id="UP000599578"/>
    </source>
</evidence>
<evidence type="ECO:0000256" key="1">
    <source>
        <dbReference type="ARBA" id="ARBA00004275"/>
    </source>
</evidence>
<dbReference type="CDD" id="cd06558">
    <property type="entry name" value="crotonase-like"/>
    <property type="match status" value="1"/>
</dbReference>
<sequence>MAEVTPDILVRRDGGVLLLTLNRPAKKNALTTAMYQELSHWLQQADVDDTIRCVLLSGSGDSFCSGNDLGDFERRKKGEPSPGIAFLEVLAATRTPVVVAVNGLGVGIGATLLLHCDLIYAARGAWLRFPFVDLGLVPEAASSLLLPRLLGRPRAAELLLLGEKLGAEYAADLGLINACLDDDALLPHALHQARRLADLPRRALQQAKQLIRQPDAETVVTQMRIEAEHFSRLLHSAEAVEARRAIRERRRPDFRGAEAAVQSSADRAASLAKED</sequence>
<evidence type="ECO:0000313" key="5">
    <source>
        <dbReference type="EMBL" id="GGO81892.1"/>
    </source>
</evidence>
<reference evidence="5 6" key="1">
    <citation type="journal article" date="2014" name="Int. J. Syst. Evol. Microbiol.">
        <title>Complete genome sequence of Corynebacterium casei LMG S-19264T (=DSM 44701T), isolated from a smear-ripened cheese.</title>
        <authorList>
            <consortium name="US DOE Joint Genome Institute (JGI-PGF)"/>
            <person name="Walter F."/>
            <person name="Albersmeier A."/>
            <person name="Kalinowski J."/>
            <person name="Ruckert C."/>
        </authorList>
    </citation>
    <scope>NUCLEOTIDE SEQUENCE [LARGE SCALE GENOMIC DNA]</scope>
    <source>
        <strain evidence="5 6">CGMCC 1.7286</strain>
    </source>
</reference>
<dbReference type="InterPro" id="IPR029045">
    <property type="entry name" value="ClpP/crotonase-like_dom_sf"/>
</dbReference>
<organism evidence="5 6">
    <name type="scientific">Marinobacterium nitratireducens</name>
    <dbReference type="NCBI Taxonomy" id="518897"/>
    <lineage>
        <taxon>Bacteria</taxon>
        <taxon>Pseudomonadati</taxon>
        <taxon>Pseudomonadota</taxon>
        <taxon>Gammaproteobacteria</taxon>
        <taxon>Oceanospirillales</taxon>
        <taxon>Oceanospirillaceae</taxon>
        <taxon>Marinobacterium</taxon>
    </lineage>
</organism>
<protein>
    <submittedName>
        <fullName evidence="5">Enoyl-CoA hydratase</fullName>
    </submittedName>
</protein>
<evidence type="ECO:0000256" key="2">
    <source>
        <dbReference type="ARBA" id="ARBA00023140"/>
    </source>
</evidence>
<comment type="subcellular location">
    <subcellularLocation>
        <location evidence="1">Peroxisome</location>
    </subcellularLocation>
</comment>
<dbReference type="Gene3D" id="3.90.226.10">
    <property type="entry name" value="2-enoyl-CoA Hydratase, Chain A, domain 1"/>
    <property type="match status" value="1"/>
</dbReference>
<dbReference type="AlphaFoldDB" id="A0A917ZG59"/>
<accession>A0A917ZG59</accession>
<keyword evidence="2" id="KW-0576">Peroxisome</keyword>
<gene>
    <name evidence="5" type="ORF">GCM10011348_21950</name>
</gene>
<keyword evidence="6" id="KW-1185">Reference proteome</keyword>
<comment type="caution">
    <text evidence="5">The sequence shown here is derived from an EMBL/GenBank/DDBJ whole genome shotgun (WGS) entry which is preliminary data.</text>
</comment>
<dbReference type="EMBL" id="BMLT01000005">
    <property type="protein sequence ID" value="GGO81892.1"/>
    <property type="molecule type" value="Genomic_DNA"/>
</dbReference>
<dbReference type="RefSeq" id="WP_229721883.1">
    <property type="nucleotide sequence ID" value="NZ_BMLT01000005.1"/>
</dbReference>
<dbReference type="InterPro" id="IPR051053">
    <property type="entry name" value="ECH/Chromodomain_protein"/>
</dbReference>
<dbReference type="PANTHER" id="PTHR43684">
    <property type="match status" value="1"/>
</dbReference>
<name>A0A917ZG59_9GAMM</name>
<evidence type="ECO:0000256" key="3">
    <source>
        <dbReference type="ARBA" id="ARBA00023235"/>
    </source>
</evidence>
<dbReference type="Proteomes" id="UP000599578">
    <property type="component" value="Unassembled WGS sequence"/>
</dbReference>
<feature type="region of interest" description="Disordered" evidence="4">
    <location>
        <begin position="253"/>
        <end position="275"/>
    </location>
</feature>
<dbReference type="InterPro" id="IPR001753">
    <property type="entry name" value="Enoyl-CoA_hydra/iso"/>
</dbReference>